<name>A0A9P6AYX3_9AGAM</name>
<dbReference type="AlphaFoldDB" id="A0A9P6AYX3"/>
<dbReference type="EMBL" id="MU128961">
    <property type="protein sequence ID" value="KAF9514415.1"/>
    <property type="molecule type" value="Genomic_DNA"/>
</dbReference>
<proteinExistence type="predicted"/>
<protein>
    <submittedName>
        <fullName evidence="1">Uncharacterized protein</fullName>
    </submittedName>
</protein>
<dbReference type="Proteomes" id="UP000886523">
    <property type="component" value="Unassembled WGS sequence"/>
</dbReference>
<feature type="non-terminal residue" evidence="1">
    <location>
        <position position="215"/>
    </location>
</feature>
<evidence type="ECO:0000313" key="2">
    <source>
        <dbReference type="Proteomes" id="UP000886523"/>
    </source>
</evidence>
<gene>
    <name evidence="1" type="ORF">BS47DRAFT_1382031</name>
</gene>
<reference evidence="1" key="1">
    <citation type="journal article" date="2020" name="Nat. Commun.">
        <title>Large-scale genome sequencing of mycorrhizal fungi provides insights into the early evolution of symbiotic traits.</title>
        <authorList>
            <person name="Miyauchi S."/>
            <person name="Kiss E."/>
            <person name="Kuo A."/>
            <person name="Drula E."/>
            <person name="Kohler A."/>
            <person name="Sanchez-Garcia M."/>
            <person name="Morin E."/>
            <person name="Andreopoulos B."/>
            <person name="Barry K.W."/>
            <person name="Bonito G."/>
            <person name="Buee M."/>
            <person name="Carver A."/>
            <person name="Chen C."/>
            <person name="Cichocki N."/>
            <person name="Clum A."/>
            <person name="Culley D."/>
            <person name="Crous P.W."/>
            <person name="Fauchery L."/>
            <person name="Girlanda M."/>
            <person name="Hayes R.D."/>
            <person name="Keri Z."/>
            <person name="LaButti K."/>
            <person name="Lipzen A."/>
            <person name="Lombard V."/>
            <person name="Magnuson J."/>
            <person name="Maillard F."/>
            <person name="Murat C."/>
            <person name="Nolan M."/>
            <person name="Ohm R.A."/>
            <person name="Pangilinan J."/>
            <person name="Pereira M.F."/>
            <person name="Perotto S."/>
            <person name="Peter M."/>
            <person name="Pfister S."/>
            <person name="Riley R."/>
            <person name="Sitrit Y."/>
            <person name="Stielow J.B."/>
            <person name="Szollosi G."/>
            <person name="Zifcakova L."/>
            <person name="Stursova M."/>
            <person name="Spatafora J.W."/>
            <person name="Tedersoo L."/>
            <person name="Vaario L.M."/>
            <person name="Yamada A."/>
            <person name="Yan M."/>
            <person name="Wang P."/>
            <person name="Xu J."/>
            <person name="Bruns T."/>
            <person name="Baldrian P."/>
            <person name="Vilgalys R."/>
            <person name="Dunand C."/>
            <person name="Henrissat B."/>
            <person name="Grigoriev I.V."/>
            <person name="Hibbett D."/>
            <person name="Nagy L.G."/>
            <person name="Martin F.M."/>
        </authorList>
    </citation>
    <scope>NUCLEOTIDE SEQUENCE</scope>
    <source>
        <strain evidence="1">UP504</strain>
    </source>
</reference>
<sequence>MPRKHQLVLTWQANLQHHAQKRAHALEPINIHSSSDSDNPQTDHVEATSDCDSILSVETHLSEDDIPFLNNMDGYAEILAAGMRRLKSDTRMHVRDAIEGVSVLYKKLGRKSDSTEWCHRAKIRNALAESEKNGNQLTRWFKPDLTIHPSVKDTHHVPSPMVPAAESTISSHHLSPIAHCPIIQITIGSENEEEEEAILTDLGSSPGGGADTTHT</sequence>
<accession>A0A9P6AYX3</accession>
<comment type="caution">
    <text evidence="1">The sequence shown here is derived from an EMBL/GenBank/DDBJ whole genome shotgun (WGS) entry which is preliminary data.</text>
</comment>
<evidence type="ECO:0000313" key="1">
    <source>
        <dbReference type="EMBL" id="KAF9514415.1"/>
    </source>
</evidence>
<keyword evidence="2" id="KW-1185">Reference proteome</keyword>
<organism evidence="1 2">
    <name type="scientific">Hydnum rufescens UP504</name>
    <dbReference type="NCBI Taxonomy" id="1448309"/>
    <lineage>
        <taxon>Eukaryota</taxon>
        <taxon>Fungi</taxon>
        <taxon>Dikarya</taxon>
        <taxon>Basidiomycota</taxon>
        <taxon>Agaricomycotina</taxon>
        <taxon>Agaricomycetes</taxon>
        <taxon>Cantharellales</taxon>
        <taxon>Hydnaceae</taxon>
        <taxon>Hydnum</taxon>
    </lineage>
</organism>